<accession>A0A482W201</accession>
<dbReference type="OrthoDB" id="6809111at2759"/>
<comment type="caution">
    <text evidence="2">The sequence shown here is derived from an EMBL/GenBank/DDBJ whole genome shotgun (WGS) entry which is preliminary data.</text>
</comment>
<dbReference type="AlphaFoldDB" id="A0A482W201"/>
<gene>
    <name evidence="2" type="ORF">BDFB_010993</name>
</gene>
<keyword evidence="1" id="KW-1133">Transmembrane helix</keyword>
<proteinExistence type="predicted"/>
<keyword evidence="1" id="KW-0472">Membrane</keyword>
<keyword evidence="1" id="KW-0812">Transmembrane</keyword>
<keyword evidence="3" id="KW-1185">Reference proteome</keyword>
<protein>
    <submittedName>
        <fullName evidence="2">Uncharacterized protein</fullName>
    </submittedName>
</protein>
<feature type="transmembrane region" description="Helical" evidence="1">
    <location>
        <begin position="12"/>
        <end position="29"/>
    </location>
</feature>
<reference evidence="2 3" key="1">
    <citation type="submission" date="2017-03" db="EMBL/GenBank/DDBJ databases">
        <title>Genome of the blue death feigning beetle - Asbolus verrucosus.</title>
        <authorList>
            <person name="Rider S.D."/>
        </authorList>
    </citation>
    <scope>NUCLEOTIDE SEQUENCE [LARGE SCALE GENOMIC DNA]</scope>
    <source>
        <strain evidence="2">Butters</strain>
        <tissue evidence="2">Head and leg muscle</tissue>
    </source>
</reference>
<sequence length="68" mass="7514">MGILTENITYDLIGIITTILVGLVAYLKWKLTYWDKVGIPSLNPTIPFGDSKDLLLGRLTFEIEGTGT</sequence>
<evidence type="ECO:0000256" key="1">
    <source>
        <dbReference type="SAM" id="Phobius"/>
    </source>
</evidence>
<dbReference type="EMBL" id="QDEB01041532">
    <property type="protein sequence ID" value="RZC38628.1"/>
    <property type="molecule type" value="Genomic_DNA"/>
</dbReference>
<dbReference type="Proteomes" id="UP000292052">
    <property type="component" value="Unassembled WGS sequence"/>
</dbReference>
<evidence type="ECO:0000313" key="2">
    <source>
        <dbReference type="EMBL" id="RZC38628.1"/>
    </source>
</evidence>
<name>A0A482W201_ASBVE</name>
<evidence type="ECO:0000313" key="3">
    <source>
        <dbReference type="Proteomes" id="UP000292052"/>
    </source>
</evidence>
<organism evidence="2 3">
    <name type="scientific">Asbolus verrucosus</name>
    <name type="common">Desert ironclad beetle</name>
    <dbReference type="NCBI Taxonomy" id="1661398"/>
    <lineage>
        <taxon>Eukaryota</taxon>
        <taxon>Metazoa</taxon>
        <taxon>Ecdysozoa</taxon>
        <taxon>Arthropoda</taxon>
        <taxon>Hexapoda</taxon>
        <taxon>Insecta</taxon>
        <taxon>Pterygota</taxon>
        <taxon>Neoptera</taxon>
        <taxon>Endopterygota</taxon>
        <taxon>Coleoptera</taxon>
        <taxon>Polyphaga</taxon>
        <taxon>Cucujiformia</taxon>
        <taxon>Tenebrionidae</taxon>
        <taxon>Pimeliinae</taxon>
        <taxon>Asbolus</taxon>
    </lineage>
</organism>